<accession>A0A4E9EL53</accession>
<dbReference type="EMBL" id="CAAKMV010000185">
    <property type="protein sequence ID" value="VIO63840.1"/>
    <property type="molecule type" value="Genomic_DNA"/>
</dbReference>
<dbReference type="InterPro" id="IPR005324">
    <property type="entry name" value="Ribosomal_uS5_C"/>
</dbReference>
<dbReference type="InterPro" id="IPR020568">
    <property type="entry name" value="Ribosomal_Su5_D2-typ_SF"/>
</dbReference>
<protein>
    <recommendedName>
        <fullName evidence="7">S5 DRBM domain-containing protein</fullName>
    </recommendedName>
</protein>
<dbReference type="GO" id="GO:0003735">
    <property type="term" value="F:structural constituent of ribosome"/>
    <property type="evidence" value="ECO:0007669"/>
    <property type="project" value="UniProtKB-UniRule"/>
</dbReference>
<organism evidence="9">
    <name type="scientific">Gibberella zeae</name>
    <name type="common">Wheat head blight fungus</name>
    <name type="synonym">Fusarium graminearum</name>
    <dbReference type="NCBI Taxonomy" id="5518"/>
    <lineage>
        <taxon>Eukaryota</taxon>
        <taxon>Fungi</taxon>
        <taxon>Dikarya</taxon>
        <taxon>Ascomycota</taxon>
        <taxon>Pezizomycotina</taxon>
        <taxon>Sordariomycetes</taxon>
        <taxon>Hypocreomycetidae</taxon>
        <taxon>Hypocreales</taxon>
        <taxon>Nectriaceae</taxon>
        <taxon>Fusarium</taxon>
    </lineage>
</organism>
<dbReference type="Pfam" id="PF00333">
    <property type="entry name" value="Ribosomal_S5"/>
    <property type="match status" value="1"/>
</dbReference>
<dbReference type="Pfam" id="PF03719">
    <property type="entry name" value="Ribosomal_S5_C"/>
    <property type="match status" value="1"/>
</dbReference>
<dbReference type="Gene3D" id="3.30.160.20">
    <property type="match status" value="1"/>
</dbReference>
<dbReference type="GO" id="GO:0005840">
    <property type="term" value="C:ribosome"/>
    <property type="evidence" value="ECO:0007669"/>
    <property type="project" value="UniProtKB-KW"/>
</dbReference>
<dbReference type="GO" id="GO:1990904">
    <property type="term" value="C:ribonucleoprotein complex"/>
    <property type="evidence" value="ECO:0007669"/>
    <property type="project" value="UniProtKB-UniRule"/>
</dbReference>
<reference evidence="9" key="1">
    <citation type="submission" date="2019-04" db="EMBL/GenBank/DDBJ databases">
        <authorList>
            <person name="Melise S."/>
            <person name="Noan J."/>
            <person name="Okalmin O."/>
        </authorList>
    </citation>
    <scope>NUCLEOTIDE SEQUENCE</scope>
    <source>
        <strain evidence="9">FN9</strain>
    </source>
</reference>
<dbReference type="GO" id="GO:0006412">
    <property type="term" value="P:translation"/>
    <property type="evidence" value="ECO:0007669"/>
    <property type="project" value="InterPro"/>
</dbReference>
<sequence length="589" mass="65799">MKREGLKWKTEMGDEKQAHGKLAHMGGEDGGRHNRQTPNVDLASRGVTETFHFSERESDANRLNLPSSLVAGPLLESTLIRLLPAMSVARPARNLLGRCIASSRTASTSITVPIIPCSQFHTSAPRSKRKSRFRNVTAQDLGLIKESGEHTSKMEQYKQDMFGELSKKDMENLRASYTPEQLEAIELGEKAVNPDDLIIQGRIRDDPYKPTYIEDYSTLDPRYDIRPEIEGTPREVQWPDKNEWIDNYGERMMKITDKKTSDQLTRAMVRALRRVKESQGEDLIDLTDEELKDIEKDPELIKRYIVTEDGPEPTANDKGPEFMTRSQAEKLDEAVDEAWKSELDKIVGFGSQGEVEPTNLELIQDGPAGVDRTYTAEAPDLGKVPGVKGLYKHAVDPEDQGQDDSGKYQEIKRLTGMSLKEIRSLLTKGLVTRWVSNQTRLGKVRSTSVVAIAGNGNGRLGLGMAKSTEPGVAEETAQMLAIRNMKPVRRYENRTIYGNVTSKISGTVVELMARPPGFGLRCPHRIFEMCRAAGIHDISARMPRSKNPMNSVKAAYQALTNQPDPEQIAIGRGKKLVDVRKVYYGGAVY</sequence>
<name>A0A4E9EL53_GIBZA</name>
<dbReference type="InterPro" id="IPR000851">
    <property type="entry name" value="Ribosomal_uS5"/>
</dbReference>
<gene>
    <name evidence="9" type="ORF">FUG_LOCUS541978</name>
    <name evidence="8" type="ORF">MDCFG202_LOCUS496221</name>
</gene>
<dbReference type="GO" id="GO:0003723">
    <property type="term" value="F:RNA binding"/>
    <property type="evidence" value="ECO:0007669"/>
    <property type="project" value="InterPro"/>
</dbReference>
<dbReference type="PROSITE" id="PS50881">
    <property type="entry name" value="S5_DSRBD"/>
    <property type="match status" value="1"/>
</dbReference>
<evidence type="ECO:0000256" key="4">
    <source>
        <dbReference type="PROSITE-ProRule" id="PRU00268"/>
    </source>
</evidence>
<keyword evidence="3 4" id="KW-0687">Ribonucleoprotein</keyword>
<evidence type="ECO:0000256" key="5">
    <source>
        <dbReference type="RuleBase" id="RU003823"/>
    </source>
</evidence>
<evidence type="ECO:0000313" key="9">
    <source>
        <dbReference type="EMBL" id="VIO63840.1"/>
    </source>
</evidence>
<feature type="compositionally biased region" description="Basic and acidic residues" evidence="6">
    <location>
        <begin position="1"/>
        <end position="18"/>
    </location>
</feature>
<evidence type="ECO:0000256" key="1">
    <source>
        <dbReference type="ARBA" id="ARBA00008945"/>
    </source>
</evidence>
<dbReference type="SUPFAM" id="SSF54211">
    <property type="entry name" value="Ribosomal protein S5 domain 2-like"/>
    <property type="match status" value="1"/>
</dbReference>
<evidence type="ECO:0000256" key="6">
    <source>
        <dbReference type="SAM" id="MobiDB-lite"/>
    </source>
</evidence>
<reference evidence="8" key="2">
    <citation type="submission" date="2021-03" db="EMBL/GenBank/DDBJ databases">
        <authorList>
            <person name="Alouane T."/>
            <person name="Langin T."/>
            <person name="Bonhomme L."/>
        </authorList>
    </citation>
    <scope>NUCLEOTIDE SEQUENCE</scope>
    <source>
        <strain evidence="8">MDC_Fg202</strain>
    </source>
</reference>
<proteinExistence type="inferred from homology"/>
<keyword evidence="2 4" id="KW-0689">Ribosomal protein</keyword>
<feature type="domain" description="S5 DRBM" evidence="7">
    <location>
        <begin position="425"/>
        <end position="488"/>
    </location>
</feature>
<feature type="region of interest" description="Disordered" evidence="6">
    <location>
        <begin position="1"/>
        <end position="39"/>
    </location>
</feature>
<dbReference type="Gene3D" id="3.30.230.10">
    <property type="match status" value="1"/>
</dbReference>
<dbReference type="FunFam" id="3.30.230.10:FF:000041">
    <property type="entry name" value="37S ribosomal protein S5"/>
    <property type="match status" value="1"/>
</dbReference>
<dbReference type="PANTHER" id="PTHR48277:SF1">
    <property type="entry name" value="MITOCHONDRIAL RIBOSOMAL PROTEIN S5"/>
    <property type="match status" value="1"/>
</dbReference>
<dbReference type="PANTHER" id="PTHR48277">
    <property type="entry name" value="MITOCHONDRIAL RIBOSOMAL PROTEIN S5"/>
    <property type="match status" value="1"/>
</dbReference>
<dbReference type="InterPro" id="IPR014721">
    <property type="entry name" value="Ribsml_uS5_D2-typ_fold_subgr"/>
</dbReference>
<comment type="similarity">
    <text evidence="1 5">Belongs to the universal ribosomal protein uS5 family.</text>
</comment>
<dbReference type="Proteomes" id="UP000746612">
    <property type="component" value="Unassembled WGS sequence"/>
</dbReference>
<evidence type="ECO:0000256" key="3">
    <source>
        <dbReference type="ARBA" id="ARBA00023274"/>
    </source>
</evidence>
<dbReference type="SUPFAM" id="SSF54768">
    <property type="entry name" value="dsRNA-binding domain-like"/>
    <property type="match status" value="1"/>
</dbReference>
<evidence type="ECO:0000313" key="8">
    <source>
        <dbReference type="EMBL" id="CAG2004772.1"/>
    </source>
</evidence>
<dbReference type="InterPro" id="IPR013810">
    <property type="entry name" value="Ribosomal_uS5_N"/>
</dbReference>
<dbReference type="EMBL" id="CAJPIJ010000183">
    <property type="protein sequence ID" value="CAG2004772.1"/>
    <property type="molecule type" value="Genomic_DNA"/>
</dbReference>
<evidence type="ECO:0000259" key="7">
    <source>
        <dbReference type="PROSITE" id="PS50881"/>
    </source>
</evidence>
<evidence type="ECO:0000256" key="2">
    <source>
        <dbReference type="ARBA" id="ARBA00022980"/>
    </source>
</evidence>
<dbReference type="AlphaFoldDB" id="A0A4E9EL53"/>